<dbReference type="AlphaFoldDB" id="A0A7Z0GM45"/>
<dbReference type="InterPro" id="IPR058852">
    <property type="entry name" value="HTH_77"/>
</dbReference>
<dbReference type="EMBL" id="JACCFY010000001">
    <property type="protein sequence ID" value="NYJ77686.1"/>
    <property type="molecule type" value="Genomic_DNA"/>
</dbReference>
<feature type="region of interest" description="Disordered" evidence="4">
    <location>
        <begin position="1003"/>
        <end position="1022"/>
    </location>
</feature>
<dbReference type="GO" id="GO:0003677">
    <property type="term" value="F:DNA binding"/>
    <property type="evidence" value="ECO:0007669"/>
    <property type="project" value="UniProtKB-UniRule"/>
</dbReference>
<dbReference type="SMART" id="SM01043">
    <property type="entry name" value="BTAD"/>
    <property type="match status" value="1"/>
</dbReference>
<name>A0A7Z0GM45_9MICC</name>
<dbReference type="SUPFAM" id="SSF52540">
    <property type="entry name" value="P-loop containing nucleoside triphosphate hydrolases"/>
    <property type="match status" value="1"/>
</dbReference>
<evidence type="ECO:0000256" key="3">
    <source>
        <dbReference type="PROSITE-ProRule" id="PRU01091"/>
    </source>
</evidence>
<feature type="region of interest" description="Disordered" evidence="4">
    <location>
        <begin position="101"/>
        <end position="127"/>
    </location>
</feature>
<dbReference type="PRINTS" id="PR00364">
    <property type="entry name" value="DISEASERSIST"/>
</dbReference>
<evidence type="ECO:0000313" key="7">
    <source>
        <dbReference type="Proteomes" id="UP000535437"/>
    </source>
</evidence>
<sequence>MRIEVLGPIGLRASTGETVEVPERKVRALLAALTADLGDAVPSDTLIERVWGADLPAHPIRVLQAKLSQLRSVLDTAHPGGRALLSSGPGGHRLATCLDRTPHVEPSRHGPGTDAPDQEEAPPESSEIRLEVDAEHLRTLLSAARDHDDPAERAPLLREALGLWRGEPYAELRDAAWLAPTIQQLRELRLDATEMLGAVLLDRHEPQQASEVLLPAFAQNPLRAELCRLLMLALHRARRQPDALGVFSRHHRHLVEELGADPDQDTAALHIRILQQDPSLHSPGSVQAGSASDLRPSDAPTAHARRVLPTFASSFLGRSQELREVDRRLQQGPLTTILGVGGVGKTRLAVRAAERFIEHSGHPARFIDLTSLDPEPPAMEEPPGDPALGDNRVARAIAEGMGLTVPRREAPGLLSQLVTALQASPGLLVLDNCEHVVGQTAAVAEALLADGASLRILATSREPLGLPGEQRIPLDPLPMAGTVESAVEFFLTRAREVRPDLPDDPAVRASAAELCRRLDGLPLALELAAAQTGALDLDTLLARINDRLDLLRRPGRGAPRRQQTLRGMLDWSWSLLDEPEQILLRRLAVHPVSWTLETIESICADAPGDPLRCGQVMPTLISLVERSLVVAEDGDHGRRYHLLESVSAYAAEKLHESGEREHLALIHLRHWRDEVACAQEHLFSAHARDWVVRLQQERTHIIHAFDEAVEQERGDDAVGLANSWFWHRWMTGAVVGLGAELRRATDCPGPRDAAHAQVQLLAEITDARRPDLHGRILRALDEFCSLEGGGPPFQPAAEVRLARMQVQWFAATAFLASRKRRPLGRRLADEAVEHLVDAGDLRGAAFASTQRDWFLLDAGEAAVGMPGHHDAEQILRAHGDAYGLIQILGMKHLQAERDDDRGASAAAAQEAAALARELGALGEESYWETVRGLHALTDADPSAARAHLQRAQMLSLHCGFGAEAAFAELALAELADHEGDAAQAARHRSKVSSRAPERWVRRVLEATTPDVRPSDRQRPLSP</sequence>
<feature type="region of interest" description="Disordered" evidence="4">
    <location>
        <begin position="279"/>
        <end position="300"/>
    </location>
</feature>
<dbReference type="InterPro" id="IPR011990">
    <property type="entry name" value="TPR-like_helical_dom_sf"/>
</dbReference>
<feature type="domain" description="OmpR/PhoB-type" evidence="5">
    <location>
        <begin position="1"/>
        <end position="96"/>
    </location>
</feature>
<dbReference type="Gene3D" id="1.10.10.10">
    <property type="entry name" value="Winged helix-like DNA-binding domain superfamily/Winged helix DNA-binding domain"/>
    <property type="match status" value="1"/>
</dbReference>
<dbReference type="Gene3D" id="1.25.40.10">
    <property type="entry name" value="Tetratricopeptide repeat domain"/>
    <property type="match status" value="1"/>
</dbReference>
<feature type="compositionally biased region" description="Basic and acidic residues" evidence="4">
    <location>
        <begin position="1012"/>
        <end position="1022"/>
    </location>
</feature>
<evidence type="ECO:0000256" key="2">
    <source>
        <dbReference type="ARBA" id="ARBA00023125"/>
    </source>
</evidence>
<evidence type="ECO:0000259" key="5">
    <source>
        <dbReference type="PROSITE" id="PS51755"/>
    </source>
</evidence>
<dbReference type="SUPFAM" id="SSF48452">
    <property type="entry name" value="TPR-like"/>
    <property type="match status" value="1"/>
</dbReference>
<dbReference type="InterPro" id="IPR027417">
    <property type="entry name" value="P-loop_NTPase"/>
</dbReference>
<gene>
    <name evidence="6" type="ORF">HNR09_001097</name>
</gene>
<dbReference type="PANTHER" id="PTHR47691">
    <property type="entry name" value="REGULATOR-RELATED"/>
    <property type="match status" value="1"/>
</dbReference>
<keyword evidence="2 3" id="KW-0238">DNA-binding</keyword>
<dbReference type="InterPro" id="IPR001867">
    <property type="entry name" value="OmpR/PhoB-type_DNA-bd"/>
</dbReference>
<comment type="caution">
    <text evidence="6">The sequence shown here is derived from an EMBL/GenBank/DDBJ whole genome shotgun (WGS) entry which is preliminary data.</text>
</comment>
<evidence type="ECO:0000313" key="6">
    <source>
        <dbReference type="EMBL" id="NYJ77686.1"/>
    </source>
</evidence>
<reference evidence="6 7" key="1">
    <citation type="submission" date="2020-07" db="EMBL/GenBank/DDBJ databases">
        <title>Sequencing the genomes of 1000 actinobacteria strains.</title>
        <authorList>
            <person name="Klenk H.-P."/>
        </authorList>
    </citation>
    <scope>NUCLEOTIDE SEQUENCE [LARGE SCALE GENOMIC DNA]</scope>
    <source>
        <strain evidence="6 7">DSM 15475</strain>
    </source>
</reference>
<evidence type="ECO:0000256" key="4">
    <source>
        <dbReference type="SAM" id="MobiDB-lite"/>
    </source>
</evidence>
<evidence type="ECO:0000256" key="1">
    <source>
        <dbReference type="ARBA" id="ARBA00005820"/>
    </source>
</evidence>
<dbReference type="PANTHER" id="PTHR47691:SF3">
    <property type="entry name" value="HTH-TYPE TRANSCRIPTIONAL REGULATOR RV0890C-RELATED"/>
    <property type="match status" value="1"/>
</dbReference>
<dbReference type="CDD" id="cd15831">
    <property type="entry name" value="BTAD"/>
    <property type="match status" value="1"/>
</dbReference>
<dbReference type="InterPro" id="IPR016032">
    <property type="entry name" value="Sig_transdc_resp-reg_C-effctor"/>
</dbReference>
<dbReference type="InterPro" id="IPR005158">
    <property type="entry name" value="BTAD"/>
</dbReference>
<comment type="similarity">
    <text evidence="1">Belongs to the AfsR/DnrI/RedD regulatory family.</text>
</comment>
<protein>
    <submittedName>
        <fullName evidence="6">Putative ATPase/DNA-binding SARP family transcriptional activator</fullName>
    </submittedName>
</protein>
<feature type="compositionally biased region" description="Polar residues" evidence="4">
    <location>
        <begin position="279"/>
        <end position="290"/>
    </location>
</feature>
<accession>A0A7Z0GM45</accession>
<proteinExistence type="inferred from homology"/>
<dbReference type="GO" id="GO:0006355">
    <property type="term" value="P:regulation of DNA-templated transcription"/>
    <property type="evidence" value="ECO:0007669"/>
    <property type="project" value="InterPro"/>
</dbReference>
<dbReference type="PROSITE" id="PS51755">
    <property type="entry name" value="OMPR_PHOB"/>
    <property type="match status" value="1"/>
</dbReference>
<dbReference type="InterPro" id="IPR036388">
    <property type="entry name" value="WH-like_DNA-bd_sf"/>
</dbReference>
<dbReference type="Proteomes" id="UP000535437">
    <property type="component" value="Unassembled WGS sequence"/>
</dbReference>
<dbReference type="RefSeq" id="WP_179541135.1">
    <property type="nucleotide sequence ID" value="NZ_BAAALL010000002.1"/>
</dbReference>
<organism evidence="6 7">
    <name type="scientific">Nesterenkonia xinjiangensis</name>
    <dbReference type="NCBI Taxonomy" id="225327"/>
    <lineage>
        <taxon>Bacteria</taxon>
        <taxon>Bacillati</taxon>
        <taxon>Actinomycetota</taxon>
        <taxon>Actinomycetes</taxon>
        <taxon>Micrococcales</taxon>
        <taxon>Micrococcaceae</taxon>
        <taxon>Nesterenkonia</taxon>
    </lineage>
</organism>
<keyword evidence="7" id="KW-1185">Reference proteome</keyword>
<dbReference type="GO" id="GO:0000160">
    <property type="term" value="P:phosphorelay signal transduction system"/>
    <property type="evidence" value="ECO:0007669"/>
    <property type="project" value="InterPro"/>
</dbReference>
<feature type="DNA-binding region" description="OmpR/PhoB-type" evidence="3">
    <location>
        <begin position="1"/>
        <end position="96"/>
    </location>
</feature>
<dbReference type="SUPFAM" id="SSF46894">
    <property type="entry name" value="C-terminal effector domain of the bipartite response regulators"/>
    <property type="match status" value="1"/>
</dbReference>
<dbReference type="Gene3D" id="3.40.50.300">
    <property type="entry name" value="P-loop containing nucleotide triphosphate hydrolases"/>
    <property type="match status" value="1"/>
</dbReference>
<dbReference type="Pfam" id="PF25872">
    <property type="entry name" value="HTH_77"/>
    <property type="match status" value="1"/>
</dbReference>
<dbReference type="Pfam" id="PF03704">
    <property type="entry name" value="BTAD"/>
    <property type="match status" value="1"/>
</dbReference>